<evidence type="ECO:0000256" key="1">
    <source>
        <dbReference type="ARBA" id="ARBA00022737"/>
    </source>
</evidence>
<keyword evidence="2" id="KW-0040">ANK repeat</keyword>
<keyword evidence="1" id="KW-0677">Repeat</keyword>
<dbReference type="Proteomes" id="UP001626550">
    <property type="component" value="Unassembled WGS sequence"/>
</dbReference>
<dbReference type="PANTHER" id="PTHR24198">
    <property type="entry name" value="ANKYRIN REPEAT AND PROTEIN KINASE DOMAIN-CONTAINING PROTEIN"/>
    <property type="match status" value="1"/>
</dbReference>
<dbReference type="SUPFAM" id="SSF48403">
    <property type="entry name" value="Ankyrin repeat"/>
    <property type="match status" value="1"/>
</dbReference>
<accession>A0ABD2PNT4</accession>
<protein>
    <submittedName>
        <fullName evidence="4">Uncharacterized protein</fullName>
    </submittedName>
</protein>
<evidence type="ECO:0000256" key="3">
    <source>
        <dbReference type="SAM" id="MobiDB-lite"/>
    </source>
</evidence>
<reference evidence="4 5" key="1">
    <citation type="submission" date="2024-11" db="EMBL/GenBank/DDBJ databases">
        <title>Adaptive evolution of stress response genes in parasites aligns with host niche diversity.</title>
        <authorList>
            <person name="Hahn C."/>
            <person name="Resl P."/>
        </authorList>
    </citation>
    <scope>NUCLEOTIDE SEQUENCE [LARGE SCALE GENOMIC DNA]</scope>
    <source>
        <strain evidence="4">EGGRZ-B1_66</strain>
        <tissue evidence="4">Body</tissue>
    </source>
</reference>
<proteinExistence type="predicted"/>
<gene>
    <name evidence="4" type="ORF">Ciccas_012648</name>
</gene>
<dbReference type="SMART" id="SM00248">
    <property type="entry name" value="ANK"/>
    <property type="match status" value="3"/>
</dbReference>
<comment type="caution">
    <text evidence="4">The sequence shown here is derived from an EMBL/GenBank/DDBJ whole genome shotgun (WGS) entry which is preliminary data.</text>
</comment>
<evidence type="ECO:0000313" key="5">
    <source>
        <dbReference type="Proteomes" id="UP001626550"/>
    </source>
</evidence>
<keyword evidence="5" id="KW-1185">Reference proteome</keyword>
<dbReference type="InterPro" id="IPR002110">
    <property type="entry name" value="Ankyrin_rpt"/>
</dbReference>
<dbReference type="Gene3D" id="1.25.40.20">
    <property type="entry name" value="Ankyrin repeat-containing domain"/>
    <property type="match status" value="2"/>
</dbReference>
<dbReference type="Pfam" id="PF12796">
    <property type="entry name" value="Ank_2"/>
    <property type="match status" value="1"/>
</dbReference>
<dbReference type="EMBL" id="JBJKFK010004661">
    <property type="protein sequence ID" value="KAL3308815.1"/>
    <property type="molecule type" value="Genomic_DNA"/>
</dbReference>
<organism evidence="4 5">
    <name type="scientific">Cichlidogyrus casuarinus</name>
    <dbReference type="NCBI Taxonomy" id="1844966"/>
    <lineage>
        <taxon>Eukaryota</taxon>
        <taxon>Metazoa</taxon>
        <taxon>Spiralia</taxon>
        <taxon>Lophotrochozoa</taxon>
        <taxon>Platyhelminthes</taxon>
        <taxon>Monogenea</taxon>
        <taxon>Monopisthocotylea</taxon>
        <taxon>Dactylogyridea</taxon>
        <taxon>Ancyrocephalidae</taxon>
        <taxon>Cichlidogyrus</taxon>
    </lineage>
</organism>
<dbReference type="AlphaFoldDB" id="A0ABD2PNT4"/>
<dbReference type="PANTHER" id="PTHR24198:SF165">
    <property type="entry name" value="ANKYRIN REPEAT-CONTAINING PROTEIN-RELATED"/>
    <property type="match status" value="1"/>
</dbReference>
<feature type="compositionally biased region" description="Basic and acidic residues" evidence="3">
    <location>
        <begin position="88"/>
        <end position="100"/>
    </location>
</feature>
<name>A0ABD2PNT4_9PLAT</name>
<evidence type="ECO:0000256" key="2">
    <source>
        <dbReference type="ARBA" id="ARBA00023043"/>
    </source>
</evidence>
<dbReference type="InterPro" id="IPR036770">
    <property type="entry name" value="Ankyrin_rpt-contain_sf"/>
</dbReference>
<evidence type="ECO:0000313" key="4">
    <source>
        <dbReference type="EMBL" id="KAL3308815.1"/>
    </source>
</evidence>
<sequence length="318" mass="36246">MEAKAEKRGVTIEINKLDANGLAPIHYAARYSKTRILKILVCRFILYSGRDVLDLNLQTRGKKLTALHYLAKYYKYSKRDVKISLENDRDEEGHAEQQDKDGDDYVGVIGRSDNYDDDSDGEGRQDKEVDEKPFTEILNLERGLIDEMKQEMQEVVNVPYKILTRIRNTSVDVNILDSSGKTPLIYAAIHDNYLFARDLCQDAVIKHEVTDSAGKTALMYAAEAGNTKIVRLLSQFRYELLSSPKPYYTVLHNLSIRGNLRAVCTYMLQTMDNLAGYERINFVKESIMKQSPVGYVPIQHAAENGHYAVFKFLDLATK</sequence>
<feature type="region of interest" description="Disordered" evidence="3">
    <location>
        <begin position="88"/>
        <end position="107"/>
    </location>
</feature>
<feature type="non-terminal residue" evidence="4">
    <location>
        <position position="318"/>
    </location>
</feature>